<dbReference type="Proteomes" id="UP000263993">
    <property type="component" value="Unassembled WGS sequence"/>
</dbReference>
<proteinExistence type="predicted"/>
<dbReference type="SUPFAM" id="SSF54373">
    <property type="entry name" value="FAD-linked reductases, C-terminal domain"/>
    <property type="match status" value="1"/>
</dbReference>
<keyword evidence="3" id="KW-0274">FAD</keyword>
<organism evidence="7 8">
    <name type="scientific">Undibacter mobilis</name>
    <dbReference type="NCBI Taxonomy" id="2292256"/>
    <lineage>
        <taxon>Bacteria</taxon>
        <taxon>Pseudomonadati</taxon>
        <taxon>Pseudomonadota</taxon>
        <taxon>Alphaproteobacteria</taxon>
        <taxon>Hyphomicrobiales</taxon>
        <taxon>Nitrobacteraceae</taxon>
        <taxon>Undibacter</taxon>
    </lineage>
</organism>
<dbReference type="InterPro" id="IPR036188">
    <property type="entry name" value="FAD/NAD-bd_sf"/>
</dbReference>
<evidence type="ECO:0000256" key="5">
    <source>
        <dbReference type="ARBA" id="ARBA00023033"/>
    </source>
</evidence>
<evidence type="ECO:0000313" key="7">
    <source>
        <dbReference type="EMBL" id="RDV05330.1"/>
    </source>
</evidence>
<keyword evidence="8" id="KW-1185">Reference proteome</keyword>
<keyword evidence="5" id="KW-0503">Monooxygenase</keyword>
<dbReference type="RefSeq" id="WP_115517356.1">
    <property type="nucleotide sequence ID" value="NZ_QRGO01000001.1"/>
</dbReference>
<dbReference type="AlphaFoldDB" id="A0A371BCQ1"/>
<evidence type="ECO:0000313" key="8">
    <source>
        <dbReference type="Proteomes" id="UP000263993"/>
    </source>
</evidence>
<evidence type="ECO:0000256" key="2">
    <source>
        <dbReference type="ARBA" id="ARBA00022630"/>
    </source>
</evidence>
<sequence length="401" mass="43900">MAPSRHVIVAGAGIAGLTTAMTLSRAGFRATVLEQAAKLEETGAGIQLSPNATRILFELGLRDRLEPHVVKPQMIRVMSGGSGREIACIPLGDLAERRYGAPFWVIHRGDLQAALLDGARGMIDIDIKLDHRFDDFASHANGITVQAFRGKQLVDERGAALIGADGIWSAVGDKLKSHRKPVFAHRTAWRTLVPADSVPDYLRAPVVHLFLGMDAHLVAYPVKAGALVNLVGIVNDDWNERGWNAPGDRTEILRRFARFTWAESVRELIGIPQRWLKWALFDNATPFAGGAGAVTLVGDAAHPMLPFLAQGAGMAIEDAAVLADTLKKHSENPAAGLRAYERLRRARTARVQRTARQQGSIYGRTGPEAVARNLVMRLIGGERLLKRYDWVYNWRQDQGAV</sequence>
<dbReference type="PANTHER" id="PTHR13789:SF318">
    <property type="entry name" value="GERANYLGERANYL DIPHOSPHATE REDUCTASE"/>
    <property type="match status" value="1"/>
</dbReference>
<dbReference type="PRINTS" id="PR00420">
    <property type="entry name" value="RNGMNOXGNASE"/>
</dbReference>
<dbReference type="SUPFAM" id="SSF51905">
    <property type="entry name" value="FAD/NAD(P)-binding domain"/>
    <property type="match status" value="1"/>
</dbReference>
<dbReference type="GO" id="GO:0071949">
    <property type="term" value="F:FAD binding"/>
    <property type="evidence" value="ECO:0007669"/>
    <property type="project" value="InterPro"/>
</dbReference>
<feature type="domain" description="FAD-binding" evidence="6">
    <location>
        <begin position="6"/>
        <end position="353"/>
    </location>
</feature>
<gene>
    <name evidence="7" type="ORF">DXH78_12550</name>
</gene>
<name>A0A371BCQ1_9BRAD</name>
<keyword evidence="2" id="KW-0285">Flavoprotein</keyword>
<protein>
    <submittedName>
        <fullName evidence="7">FAD-binding protein</fullName>
    </submittedName>
</protein>
<dbReference type="OrthoDB" id="4230779at2"/>
<evidence type="ECO:0000256" key="4">
    <source>
        <dbReference type="ARBA" id="ARBA00023002"/>
    </source>
</evidence>
<dbReference type="GO" id="GO:0004497">
    <property type="term" value="F:monooxygenase activity"/>
    <property type="evidence" value="ECO:0007669"/>
    <property type="project" value="UniProtKB-KW"/>
</dbReference>
<dbReference type="EMBL" id="QRGO01000001">
    <property type="protein sequence ID" value="RDV05330.1"/>
    <property type="molecule type" value="Genomic_DNA"/>
</dbReference>
<dbReference type="InterPro" id="IPR050493">
    <property type="entry name" value="FAD-dep_Monooxygenase_BioMet"/>
</dbReference>
<dbReference type="InterPro" id="IPR002938">
    <property type="entry name" value="FAD-bd"/>
</dbReference>
<dbReference type="PANTHER" id="PTHR13789">
    <property type="entry name" value="MONOOXYGENASE"/>
    <property type="match status" value="1"/>
</dbReference>
<keyword evidence="4" id="KW-0560">Oxidoreductase</keyword>
<evidence type="ECO:0000259" key="6">
    <source>
        <dbReference type="Pfam" id="PF01494"/>
    </source>
</evidence>
<accession>A0A371BCQ1</accession>
<dbReference type="Gene3D" id="3.50.50.60">
    <property type="entry name" value="FAD/NAD(P)-binding domain"/>
    <property type="match status" value="1"/>
</dbReference>
<comment type="cofactor">
    <cofactor evidence="1">
        <name>FAD</name>
        <dbReference type="ChEBI" id="CHEBI:57692"/>
    </cofactor>
</comment>
<reference evidence="8" key="1">
    <citation type="submission" date="2018-08" db="EMBL/GenBank/DDBJ databases">
        <authorList>
            <person name="Kim S.-J."/>
            <person name="Jung G.-Y."/>
        </authorList>
    </citation>
    <scope>NUCLEOTIDE SEQUENCE [LARGE SCALE GENOMIC DNA]</scope>
    <source>
        <strain evidence="8">GY_H</strain>
    </source>
</reference>
<comment type="caution">
    <text evidence="7">The sequence shown here is derived from an EMBL/GenBank/DDBJ whole genome shotgun (WGS) entry which is preliminary data.</text>
</comment>
<dbReference type="Pfam" id="PF01494">
    <property type="entry name" value="FAD_binding_3"/>
    <property type="match status" value="1"/>
</dbReference>
<evidence type="ECO:0000256" key="3">
    <source>
        <dbReference type="ARBA" id="ARBA00022827"/>
    </source>
</evidence>
<evidence type="ECO:0000256" key="1">
    <source>
        <dbReference type="ARBA" id="ARBA00001974"/>
    </source>
</evidence>